<dbReference type="Proteomes" id="UP001500622">
    <property type="component" value="Unassembled WGS sequence"/>
</dbReference>
<evidence type="ECO:0000259" key="10">
    <source>
        <dbReference type="Pfam" id="PF00696"/>
    </source>
</evidence>
<comment type="function">
    <text evidence="9">Catalyzes the ATP-dependent phosphorylation of N-acetyl-L-glutamate.</text>
</comment>
<evidence type="ECO:0000256" key="8">
    <source>
        <dbReference type="ARBA" id="ARBA00048141"/>
    </source>
</evidence>
<dbReference type="RefSeq" id="WP_345216167.1">
    <property type="nucleotide sequence ID" value="NZ_BAABGN010000008.1"/>
</dbReference>
<keyword evidence="5 9" id="KW-0547">Nucleotide-binding</keyword>
<feature type="binding site" evidence="9">
    <location>
        <position position="94"/>
    </location>
    <ligand>
        <name>substrate</name>
    </ligand>
</feature>
<keyword evidence="2 9" id="KW-0055">Arginine biosynthesis</keyword>
<dbReference type="PRINTS" id="PR00474">
    <property type="entry name" value="GLU5KINASE"/>
</dbReference>
<dbReference type="InterPro" id="IPR004662">
    <property type="entry name" value="AcgluKinase_fam"/>
</dbReference>
<dbReference type="HAMAP" id="MF_00082">
    <property type="entry name" value="ArgB"/>
    <property type="match status" value="1"/>
</dbReference>
<keyword evidence="4 9" id="KW-0808">Transferase</keyword>
<evidence type="ECO:0000256" key="9">
    <source>
        <dbReference type="HAMAP-Rule" id="MF_00082"/>
    </source>
</evidence>
<keyword evidence="6 9" id="KW-0418">Kinase</keyword>
<dbReference type="PANTHER" id="PTHR23342:SF0">
    <property type="entry name" value="N-ACETYLGLUTAMATE SYNTHASE, MITOCHONDRIAL"/>
    <property type="match status" value="1"/>
</dbReference>
<dbReference type="NCBIfam" id="TIGR00761">
    <property type="entry name" value="argB"/>
    <property type="match status" value="1"/>
</dbReference>
<protein>
    <recommendedName>
        <fullName evidence="9">Acetylglutamate kinase</fullName>
        <ecNumber evidence="9">2.7.2.8</ecNumber>
    </recommendedName>
    <alternativeName>
        <fullName evidence="9">N-acetyl-L-glutamate 5-phosphotransferase</fullName>
    </alternativeName>
    <alternativeName>
        <fullName evidence="9">NAG kinase</fullName>
        <shortName evidence="9">NAGK</shortName>
    </alternativeName>
</protein>
<dbReference type="EC" id="2.7.2.8" evidence="9"/>
<reference evidence="12" key="1">
    <citation type="journal article" date="2019" name="Int. J. Syst. Evol. Microbiol.">
        <title>The Global Catalogue of Microorganisms (GCM) 10K type strain sequencing project: providing services to taxonomists for standard genome sequencing and annotation.</title>
        <authorList>
            <consortium name="The Broad Institute Genomics Platform"/>
            <consortium name="The Broad Institute Genome Sequencing Center for Infectious Disease"/>
            <person name="Wu L."/>
            <person name="Ma J."/>
        </authorList>
    </citation>
    <scope>NUCLEOTIDE SEQUENCE [LARGE SCALE GENOMIC DNA]</scope>
    <source>
        <strain evidence="12">JCM 17810</strain>
    </source>
</reference>
<comment type="similarity">
    <text evidence="9">Belongs to the acetylglutamate kinase family. ArgB subfamily.</text>
</comment>
<comment type="caution">
    <text evidence="11">The sequence shown here is derived from an EMBL/GenBank/DDBJ whole genome shotgun (WGS) entry which is preliminary data.</text>
</comment>
<comment type="subcellular location">
    <subcellularLocation>
        <location evidence="9">Cytoplasm</location>
    </subcellularLocation>
</comment>
<dbReference type="PIRSF" id="PIRSF000728">
    <property type="entry name" value="NAGK"/>
    <property type="match status" value="1"/>
</dbReference>
<keyword evidence="7 9" id="KW-0067">ATP-binding</keyword>
<feature type="site" description="Transition state stabilizer" evidence="9">
    <location>
        <position position="37"/>
    </location>
</feature>
<dbReference type="CDD" id="cd04250">
    <property type="entry name" value="AAK_NAGK-C"/>
    <property type="match status" value="1"/>
</dbReference>
<comment type="pathway">
    <text evidence="1 9">Amino-acid biosynthesis; L-arginine biosynthesis; N(2)-acetyl-L-ornithine from L-glutamate: step 2/4.</text>
</comment>
<name>A0ABP8L9K0_9MICO</name>
<dbReference type="PANTHER" id="PTHR23342">
    <property type="entry name" value="N-ACETYLGLUTAMATE SYNTHASE"/>
    <property type="match status" value="1"/>
</dbReference>
<keyword evidence="3 9" id="KW-0028">Amino-acid biosynthesis</keyword>
<sequence>MSELDTARDLFPYQKAEVLIQALPWLRRFSGARVVVKYGGNAMVDDNLKRAFAADILFLHQVGLRPVVVHGGGPQISTMLDRVGLDTEFRGGLRVTTPEVMSVVRMVLTGQVQRELVSLLNADVAHAVGLSGEDGRLLQAERRQALVEGRPTDVGLVGDVVDVDPQAVEDLLDAGRIPVVSTVAIDADEPTQVLNVNADTAAASLAVALRATKLVMLTDVEGLYAGWPDTSSLVSEIQARDLEPMLATLQSGMVPKMEACLRAVQGGVPQAHVIDGRREHSMLLEIFTDAGVGTLVVPDTERDTEEES</sequence>
<evidence type="ECO:0000256" key="5">
    <source>
        <dbReference type="ARBA" id="ARBA00022741"/>
    </source>
</evidence>
<evidence type="ECO:0000256" key="3">
    <source>
        <dbReference type="ARBA" id="ARBA00022605"/>
    </source>
</evidence>
<feature type="site" description="Transition state stabilizer" evidence="9">
    <location>
        <position position="256"/>
    </location>
</feature>
<evidence type="ECO:0000256" key="6">
    <source>
        <dbReference type="ARBA" id="ARBA00022777"/>
    </source>
</evidence>
<dbReference type="GO" id="GO:0016301">
    <property type="term" value="F:kinase activity"/>
    <property type="evidence" value="ECO:0007669"/>
    <property type="project" value="UniProtKB-KW"/>
</dbReference>
<evidence type="ECO:0000256" key="4">
    <source>
        <dbReference type="ARBA" id="ARBA00022679"/>
    </source>
</evidence>
<dbReference type="InterPro" id="IPR041727">
    <property type="entry name" value="NAGK-C"/>
</dbReference>
<dbReference type="SUPFAM" id="SSF53633">
    <property type="entry name" value="Carbamate kinase-like"/>
    <property type="match status" value="1"/>
</dbReference>
<evidence type="ECO:0000256" key="2">
    <source>
        <dbReference type="ARBA" id="ARBA00022571"/>
    </source>
</evidence>
<gene>
    <name evidence="9 11" type="primary">argB</name>
    <name evidence="11" type="ORF">GCM10023169_20610</name>
</gene>
<organism evidence="11 12">
    <name type="scientific">Georgenia halophila</name>
    <dbReference type="NCBI Taxonomy" id="620889"/>
    <lineage>
        <taxon>Bacteria</taxon>
        <taxon>Bacillati</taxon>
        <taxon>Actinomycetota</taxon>
        <taxon>Actinomycetes</taxon>
        <taxon>Micrococcales</taxon>
        <taxon>Bogoriellaceae</taxon>
        <taxon>Georgenia</taxon>
    </lineage>
</organism>
<dbReference type="InterPro" id="IPR001057">
    <property type="entry name" value="Glu/AcGlu_kinase"/>
</dbReference>
<evidence type="ECO:0000256" key="1">
    <source>
        <dbReference type="ARBA" id="ARBA00004828"/>
    </source>
</evidence>
<dbReference type="InterPro" id="IPR001048">
    <property type="entry name" value="Asp/Glu/Uridylate_kinase"/>
</dbReference>
<dbReference type="InterPro" id="IPR037528">
    <property type="entry name" value="ArgB"/>
</dbReference>
<evidence type="ECO:0000313" key="11">
    <source>
        <dbReference type="EMBL" id="GAA4424175.1"/>
    </source>
</evidence>
<dbReference type="InterPro" id="IPR036393">
    <property type="entry name" value="AceGlu_kinase-like_sf"/>
</dbReference>
<keyword evidence="12" id="KW-1185">Reference proteome</keyword>
<evidence type="ECO:0000256" key="7">
    <source>
        <dbReference type="ARBA" id="ARBA00022840"/>
    </source>
</evidence>
<keyword evidence="9" id="KW-0963">Cytoplasm</keyword>
<comment type="catalytic activity">
    <reaction evidence="8 9">
        <text>N-acetyl-L-glutamate + ATP = N-acetyl-L-glutamyl 5-phosphate + ADP</text>
        <dbReference type="Rhea" id="RHEA:14629"/>
        <dbReference type="ChEBI" id="CHEBI:30616"/>
        <dbReference type="ChEBI" id="CHEBI:44337"/>
        <dbReference type="ChEBI" id="CHEBI:57936"/>
        <dbReference type="ChEBI" id="CHEBI:456216"/>
        <dbReference type="EC" id="2.7.2.8"/>
    </reaction>
</comment>
<dbReference type="Gene3D" id="3.40.1160.10">
    <property type="entry name" value="Acetylglutamate kinase-like"/>
    <property type="match status" value="1"/>
</dbReference>
<accession>A0ABP8L9K0</accession>
<feature type="binding site" evidence="9">
    <location>
        <position position="195"/>
    </location>
    <ligand>
        <name>substrate</name>
    </ligand>
</feature>
<feature type="binding site" evidence="9">
    <location>
        <begin position="72"/>
        <end position="73"/>
    </location>
    <ligand>
        <name>substrate</name>
    </ligand>
</feature>
<dbReference type="EMBL" id="BAABGN010000008">
    <property type="protein sequence ID" value="GAA4424175.1"/>
    <property type="molecule type" value="Genomic_DNA"/>
</dbReference>
<feature type="domain" description="Aspartate/glutamate/uridylate kinase" evidence="10">
    <location>
        <begin position="33"/>
        <end position="275"/>
    </location>
</feature>
<evidence type="ECO:0000313" key="12">
    <source>
        <dbReference type="Proteomes" id="UP001500622"/>
    </source>
</evidence>
<dbReference type="Pfam" id="PF00696">
    <property type="entry name" value="AA_kinase"/>
    <property type="match status" value="1"/>
</dbReference>
<proteinExistence type="inferred from homology"/>